<keyword evidence="9" id="KW-1185">Reference proteome</keyword>
<keyword evidence="3 6" id="KW-0479">Metal-binding</keyword>
<dbReference type="PROSITE" id="PS51257">
    <property type="entry name" value="PROKAR_LIPOPROTEIN"/>
    <property type="match status" value="1"/>
</dbReference>
<reference evidence="8 9" key="1">
    <citation type="submission" date="2024-04" db="EMBL/GenBank/DDBJ databases">
        <title>Albibacterium profundi sp. nov., isolated from sediment of the Challenger Deep of Mariana Trench.</title>
        <authorList>
            <person name="Wang Y."/>
        </authorList>
    </citation>
    <scope>NUCLEOTIDE SEQUENCE [LARGE SCALE GENOMIC DNA]</scope>
    <source>
        <strain evidence="8 9">RHL897</strain>
    </source>
</reference>
<dbReference type="SUPFAM" id="SSF50952">
    <property type="entry name" value="Soluble quinoprotein glucose dehydrogenase"/>
    <property type="match status" value="1"/>
</dbReference>
<dbReference type="InterPro" id="IPR009056">
    <property type="entry name" value="Cyt_c-like_dom"/>
</dbReference>
<gene>
    <name evidence="8" type="ORF">WKR92_11750</name>
</gene>
<dbReference type="PANTHER" id="PTHR40469">
    <property type="entry name" value="SECRETED GLYCOSYL HYDROLASE"/>
    <property type="match status" value="1"/>
</dbReference>
<dbReference type="PANTHER" id="PTHR40469:SF2">
    <property type="entry name" value="GALACTOSE-BINDING DOMAIN-LIKE SUPERFAMILY PROTEIN"/>
    <property type="match status" value="1"/>
</dbReference>
<evidence type="ECO:0000256" key="4">
    <source>
        <dbReference type="ARBA" id="ARBA00022982"/>
    </source>
</evidence>
<dbReference type="InterPro" id="IPR012938">
    <property type="entry name" value="Glc/Sorbosone_DH"/>
</dbReference>
<organism evidence="8 9">
    <name type="scientific">Albibacterium profundi</name>
    <dbReference type="NCBI Taxonomy" id="3134906"/>
    <lineage>
        <taxon>Bacteria</taxon>
        <taxon>Pseudomonadati</taxon>
        <taxon>Bacteroidota</taxon>
        <taxon>Sphingobacteriia</taxon>
        <taxon>Sphingobacteriales</taxon>
        <taxon>Sphingobacteriaceae</taxon>
        <taxon>Albibacterium</taxon>
    </lineage>
</organism>
<name>A0ABV5CJE5_9SPHI</name>
<keyword evidence="2 6" id="KW-0349">Heme</keyword>
<dbReference type="PRINTS" id="PR00606">
    <property type="entry name" value="CYTCHROMECID"/>
</dbReference>
<dbReference type="PROSITE" id="PS51007">
    <property type="entry name" value="CYTC"/>
    <property type="match status" value="1"/>
</dbReference>
<dbReference type="InterPro" id="IPR029062">
    <property type="entry name" value="Class_I_gatase-like"/>
</dbReference>
<evidence type="ECO:0000259" key="7">
    <source>
        <dbReference type="PROSITE" id="PS51007"/>
    </source>
</evidence>
<dbReference type="InterPro" id="IPR029010">
    <property type="entry name" value="ThuA-like"/>
</dbReference>
<dbReference type="InterPro" id="IPR002324">
    <property type="entry name" value="Cyt_c_ID"/>
</dbReference>
<dbReference type="RefSeq" id="WP_375558036.1">
    <property type="nucleotide sequence ID" value="NZ_JBBVGT010000003.1"/>
</dbReference>
<dbReference type="Pfam" id="PF06283">
    <property type="entry name" value="ThuA"/>
    <property type="match status" value="1"/>
</dbReference>
<dbReference type="Gene3D" id="3.40.50.880">
    <property type="match status" value="1"/>
</dbReference>
<keyword evidence="4" id="KW-0249">Electron transport</keyword>
<keyword evidence="5 6" id="KW-0408">Iron</keyword>
<sequence length="811" mass="90873">MKISKVFFGVICLFFILLSFSCNKRSGDPRILVFSKTAAFYHESIPTAVAALQKLGAENQIIVDTTTNSNWFNDDSLKNYSAVVFLSTTGDVLDHYQEAAFERYIQAGGGYLGIHAAADTEYGWGWYGRLVGAYFKSHPAQQDAILDVVDASHEATKHLPSEWERKDEWYDFKNISDDINIIMTIDEDSYEGGQNPDGHPMAWYHEYDGGRAFYTALGHTEESYDDPLFLQHLLGALDYVIGGNKKLNYKDVKTQNVPEEERFTKTQLVEGVFTEPTEMAILPNLDILIAQRRGEIMRYDNETKDVKQVGFLDVYHESGVPGVNAEEGLMGIVADPDFKDNGYIYMYYSPADTSLNRLSRFEFKNDTIDHTTEKTVLEFYSQRGICCHTGGSLAFGENNELYLSTGDNSTPFDQPNEAYANHGYAPLDPRPGYEQYDARRTAGNTNDLRGKILRIIINDDATYDIPEGNLFEESEKTRPEIYVMGDRNPYRISIDKKTNYLYWGEVGPDAANDSLDTRGPKGYDEINQAREPGNFGWPLFVGDNYAYRSYNYATGESGEAFDPAKPINNSPNNTGLTELPPAKPAFIWYPYDESIHFPSVGTGGRNALAGPVYYTSDFPEESRYPEYYNGKLFIYDWIRGWVKVVTMQDNGDFDKMEPFMAGTRFNAPIEMEVGPNGLLYMLEYGKGWFAKNPDAGLVRIDYNSGPIENIKDDSATASADKPRGEALVASLDCAACHKVAEESVGPSYLAVAEKYKDDSHAVPYLIAKIIDGSTGVWGANVMPAHPALKKEDANAIAEWIMTLNESTGHQE</sequence>
<evidence type="ECO:0000256" key="6">
    <source>
        <dbReference type="PROSITE-ProRule" id="PRU00433"/>
    </source>
</evidence>
<dbReference type="SUPFAM" id="SSF52317">
    <property type="entry name" value="Class I glutamine amidotransferase-like"/>
    <property type="match status" value="1"/>
</dbReference>
<evidence type="ECO:0000256" key="5">
    <source>
        <dbReference type="ARBA" id="ARBA00023004"/>
    </source>
</evidence>
<dbReference type="InterPro" id="IPR011041">
    <property type="entry name" value="Quinoprot_gluc/sorb_DH_b-prop"/>
</dbReference>
<dbReference type="Proteomes" id="UP001580928">
    <property type="component" value="Unassembled WGS sequence"/>
</dbReference>
<evidence type="ECO:0000256" key="2">
    <source>
        <dbReference type="ARBA" id="ARBA00022617"/>
    </source>
</evidence>
<evidence type="ECO:0000256" key="1">
    <source>
        <dbReference type="ARBA" id="ARBA00022448"/>
    </source>
</evidence>
<dbReference type="Pfam" id="PF07995">
    <property type="entry name" value="GSDH"/>
    <property type="match status" value="1"/>
</dbReference>
<dbReference type="Gene3D" id="1.10.760.10">
    <property type="entry name" value="Cytochrome c-like domain"/>
    <property type="match status" value="1"/>
</dbReference>
<dbReference type="SUPFAM" id="SSF46626">
    <property type="entry name" value="Cytochrome c"/>
    <property type="match status" value="1"/>
</dbReference>
<dbReference type="Gene3D" id="2.120.10.30">
    <property type="entry name" value="TolB, C-terminal domain"/>
    <property type="match status" value="1"/>
</dbReference>
<evidence type="ECO:0000313" key="8">
    <source>
        <dbReference type="EMBL" id="MFB5946507.1"/>
    </source>
</evidence>
<feature type="domain" description="Cytochrome c" evidence="7">
    <location>
        <begin position="719"/>
        <end position="804"/>
    </location>
</feature>
<evidence type="ECO:0000313" key="9">
    <source>
        <dbReference type="Proteomes" id="UP001580928"/>
    </source>
</evidence>
<dbReference type="InterPro" id="IPR011042">
    <property type="entry name" value="6-blade_b-propeller_TolB-like"/>
</dbReference>
<dbReference type="EMBL" id="JBBVGT010000003">
    <property type="protein sequence ID" value="MFB5946507.1"/>
    <property type="molecule type" value="Genomic_DNA"/>
</dbReference>
<dbReference type="InterPro" id="IPR036909">
    <property type="entry name" value="Cyt_c-like_dom_sf"/>
</dbReference>
<proteinExistence type="predicted"/>
<comment type="caution">
    <text evidence="8">The sequence shown here is derived from an EMBL/GenBank/DDBJ whole genome shotgun (WGS) entry which is preliminary data.</text>
</comment>
<keyword evidence="1" id="KW-0813">Transport</keyword>
<accession>A0ABV5CJE5</accession>
<dbReference type="Pfam" id="PF00034">
    <property type="entry name" value="Cytochrom_C"/>
    <property type="match status" value="1"/>
</dbReference>
<protein>
    <submittedName>
        <fullName evidence="8">ThuA domain-containing protein</fullName>
    </submittedName>
</protein>
<evidence type="ECO:0000256" key="3">
    <source>
        <dbReference type="ARBA" id="ARBA00022723"/>
    </source>
</evidence>